<dbReference type="GO" id="GO:0005254">
    <property type="term" value="F:chloride channel activity"/>
    <property type="evidence" value="ECO:0007669"/>
    <property type="project" value="TreeGrafter"/>
</dbReference>
<accession>A0A8S3GVW5</accession>
<evidence type="ECO:0000256" key="6">
    <source>
        <dbReference type="RuleBase" id="RU280814"/>
    </source>
</evidence>
<evidence type="ECO:0000256" key="1">
    <source>
        <dbReference type="ARBA" id="ARBA00004141"/>
    </source>
</evidence>
<name>A0A8S3GVW5_9BILA</name>
<keyword evidence="4 6" id="KW-1133">Transmembrane helix</keyword>
<evidence type="ECO:0000256" key="4">
    <source>
        <dbReference type="ARBA" id="ARBA00022989"/>
    </source>
</evidence>
<organism evidence="8 9">
    <name type="scientific">Rotaria magnacalcarata</name>
    <dbReference type="NCBI Taxonomy" id="392030"/>
    <lineage>
        <taxon>Eukaryota</taxon>
        <taxon>Metazoa</taxon>
        <taxon>Spiralia</taxon>
        <taxon>Gnathifera</taxon>
        <taxon>Rotifera</taxon>
        <taxon>Eurotatoria</taxon>
        <taxon>Bdelloidea</taxon>
        <taxon>Philodinida</taxon>
        <taxon>Philodinidae</taxon>
        <taxon>Rotaria</taxon>
    </lineage>
</organism>
<dbReference type="GO" id="GO:0005886">
    <property type="term" value="C:plasma membrane"/>
    <property type="evidence" value="ECO:0007669"/>
    <property type="project" value="TreeGrafter"/>
</dbReference>
<evidence type="ECO:0000313" key="8">
    <source>
        <dbReference type="EMBL" id="CAF5173624.1"/>
    </source>
</evidence>
<evidence type="ECO:0000256" key="5">
    <source>
        <dbReference type="ARBA" id="ARBA00023136"/>
    </source>
</evidence>
<dbReference type="PANTHER" id="PTHR12308:SF84">
    <property type="entry name" value="ANOCTAMIN"/>
    <property type="match status" value="1"/>
</dbReference>
<reference evidence="8" key="1">
    <citation type="submission" date="2021-02" db="EMBL/GenBank/DDBJ databases">
        <authorList>
            <person name="Nowell W R."/>
        </authorList>
    </citation>
    <scope>NUCLEOTIDE SEQUENCE</scope>
</reference>
<evidence type="ECO:0000313" key="9">
    <source>
        <dbReference type="Proteomes" id="UP000676336"/>
    </source>
</evidence>
<feature type="transmembrane region" description="Helical" evidence="6">
    <location>
        <begin position="108"/>
        <end position="131"/>
    </location>
</feature>
<dbReference type="Proteomes" id="UP000676336">
    <property type="component" value="Unassembled WGS sequence"/>
</dbReference>
<keyword evidence="3 6" id="KW-0812">Transmembrane</keyword>
<dbReference type="InterPro" id="IPR049452">
    <property type="entry name" value="Anoctamin_TM"/>
</dbReference>
<feature type="non-terminal residue" evidence="8">
    <location>
        <position position="1"/>
    </location>
</feature>
<dbReference type="PANTHER" id="PTHR12308">
    <property type="entry name" value="ANOCTAMIN"/>
    <property type="match status" value="1"/>
</dbReference>
<comment type="caution">
    <text evidence="8">The sequence shown here is derived from an EMBL/GenBank/DDBJ whole genome shotgun (WGS) entry which is preliminary data.</text>
</comment>
<evidence type="ECO:0000259" key="7">
    <source>
        <dbReference type="Pfam" id="PF04547"/>
    </source>
</evidence>
<comment type="similarity">
    <text evidence="2 6">Belongs to the anoctamin family.</text>
</comment>
<keyword evidence="5 6" id="KW-0472">Membrane</keyword>
<dbReference type="Pfam" id="PF04547">
    <property type="entry name" value="Anoctamin"/>
    <property type="match status" value="1"/>
</dbReference>
<comment type="subcellular location">
    <subcellularLocation>
        <location evidence="1 6">Membrane</location>
        <topology evidence="1 6">Multi-pass membrane protein</topology>
    </subcellularLocation>
</comment>
<feature type="domain" description="Anoctamin transmembrane" evidence="7">
    <location>
        <begin position="1"/>
        <end position="196"/>
    </location>
</feature>
<dbReference type="InterPro" id="IPR007632">
    <property type="entry name" value="Anoctamin"/>
</dbReference>
<evidence type="ECO:0000256" key="2">
    <source>
        <dbReference type="ARBA" id="ARBA00009671"/>
    </source>
</evidence>
<feature type="transmembrane region" description="Helical" evidence="6">
    <location>
        <begin position="63"/>
        <end position="87"/>
    </location>
</feature>
<dbReference type="AlphaFoldDB" id="A0A8S3GVW5"/>
<gene>
    <name evidence="8" type="ORF">SMN809_LOCUS66687</name>
</gene>
<protein>
    <recommendedName>
        <fullName evidence="6">Anoctamin</fullName>
    </recommendedName>
</protein>
<dbReference type="EMBL" id="CAJOBI010313846">
    <property type="protein sequence ID" value="CAF5173624.1"/>
    <property type="molecule type" value="Genomic_DNA"/>
</dbReference>
<proteinExistence type="inferred from homology"/>
<feature type="transmembrane region" description="Helical" evidence="6">
    <location>
        <begin position="151"/>
        <end position="172"/>
    </location>
</feature>
<sequence length="205" mass="23949">VTFLKSWKQKNAEITHRWDLMEFEEEENRPRPEFAIRASTVEKNPVTGILEPYFSATSRRYRVLSGVITLSVMICIVIIFIIAIIVYRIIVSISLFQSNELRQYALSVASISGAVINLIIIMVLGRLYEIIAYKLTQWEMHRTQNDFDNHFTIKVFIFQFVNIYSSIFYIAFIKGKAIGYPGHYVKILNLRQEENLVKQEKSKTK</sequence>
<comment type="caution">
    <text evidence="6">Lacks conserved residue(s) required for the propagation of feature annotation.</text>
</comment>
<evidence type="ECO:0000256" key="3">
    <source>
        <dbReference type="ARBA" id="ARBA00022692"/>
    </source>
</evidence>